<sequence>MLAEEYGYWTSEGSAKETPATVRWMRDQAVRDLRTMKNRGLGLTALGAVLCGAGGYLVQSSSWGAALLGLGPLPLLTGLLLLLFRTRVSGRLPAQLAEMRWQAWPCRLDGPEPLLNRPVSATVTLLSPRRESVRSYQGSVPAATWRRMTDGYGVLWVCGDLRAGLWVADPGGTPVWFMQPATEATPAPASPATPGLAAAAADAAVRQASSAVTRGWLGSMGL</sequence>
<accession>A0ABQ2EQU1</accession>
<dbReference type="RefSeq" id="WP_189110855.1">
    <property type="nucleotide sequence ID" value="NZ_BMMV01000026.1"/>
</dbReference>
<protein>
    <submittedName>
        <fullName evidence="2">Uncharacterized protein</fullName>
    </submittedName>
</protein>
<keyword evidence="1" id="KW-0812">Transmembrane</keyword>
<keyword evidence="1" id="KW-1133">Transmembrane helix</keyword>
<name>A0ABQ2EQU1_9ACTN</name>
<comment type="caution">
    <text evidence="2">The sequence shown here is derived from an EMBL/GenBank/DDBJ whole genome shotgun (WGS) entry which is preliminary data.</text>
</comment>
<dbReference type="Proteomes" id="UP000660265">
    <property type="component" value="Unassembled WGS sequence"/>
</dbReference>
<reference evidence="3" key="1">
    <citation type="journal article" date="2019" name="Int. J. Syst. Evol. Microbiol.">
        <title>The Global Catalogue of Microorganisms (GCM) 10K type strain sequencing project: providing services to taxonomists for standard genome sequencing and annotation.</title>
        <authorList>
            <consortium name="The Broad Institute Genomics Platform"/>
            <consortium name="The Broad Institute Genome Sequencing Center for Infectious Disease"/>
            <person name="Wu L."/>
            <person name="Ma J."/>
        </authorList>
    </citation>
    <scope>NUCLEOTIDE SEQUENCE [LARGE SCALE GENOMIC DNA]</scope>
    <source>
        <strain evidence="3">CGMCC 4.7275</strain>
    </source>
</reference>
<feature type="transmembrane region" description="Helical" evidence="1">
    <location>
        <begin position="40"/>
        <end position="58"/>
    </location>
</feature>
<keyword evidence="1" id="KW-0472">Membrane</keyword>
<feature type="transmembrane region" description="Helical" evidence="1">
    <location>
        <begin position="64"/>
        <end position="84"/>
    </location>
</feature>
<evidence type="ECO:0000256" key="1">
    <source>
        <dbReference type="SAM" id="Phobius"/>
    </source>
</evidence>
<gene>
    <name evidence="2" type="ORF">GCM10011583_61520</name>
</gene>
<proteinExistence type="predicted"/>
<evidence type="ECO:0000313" key="2">
    <source>
        <dbReference type="EMBL" id="GGK21251.1"/>
    </source>
</evidence>
<dbReference type="EMBL" id="BMMV01000026">
    <property type="protein sequence ID" value="GGK21251.1"/>
    <property type="molecule type" value="Genomic_DNA"/>
</dbReference>
<organism evidence="2 3">
    <name type="scientific">Streptomyces camponoticapitis</name>
    <dbReference type="NCBI Taxonomy" id="1616125"/>
    <lineage>
        <taxon>Bacteria</taxon>
        <taxon>Bacillati</taxon>
        <taxon>Actinomycetota</taxon>
        <taxon>Actinomycetes</taxon>
        <taxon>Kitasatosporales</taxon>
        <taxon>Streptomycetaceae</taxon>
        <taxon>Streptomyces</taxon>
    </lineage>
</organism>
<keyword evidence="3" id="KW-1185">Reference proteome</keyword>
<evidence type="ECO:0000313" key="3">
    <source>
        <dbReference type="Proteomes" id="UP000660265"/>
    </source>
</evidence>